<dbReference type="PANTHER" id="PTHR21716">
    <property type="entry name" value="TRANSMEMBRANE PROTEIN"/>
    <property type="match status" value="1"/>
</dbReference>
<gene>
    <name evidence="7" type="ORF">BMG00_08560</name>
</gene>
<feature type="transmembrane region" description="Helical" evidence="6">
    <location>
        <begin position="30"/>
        <end position="47"/>
    </location>
</feature>
<feature type="transmembrane region" description="Helical" evidence="6">
    <location>
        <begin position="303"/>
        <end position="333"/>
    </location>
</feature>
<sequence length="353" mass="37877">MYRLETLSRASVVVIAVIAVVAALEQVESLFAPVTLALVVGIVLSPISDAWEKRGYAPVWGALTSLVISLMVAALLVLVIQPVVSELSRQAPKVWNDMRSTVIEMRQMVQGIQDASNQVSEAIAPAADTAKQKAATDKAAMPDAADIVMLAPALLAQTLIYIGTLFFFQLSRPQIYNWIAKHLAEPAERGATANRLRTAETRVSRYFLTITVINAGLGFLVGIAMQVIGLPNAPLWGVVAFLINYILYLGPATLVVALVFAGVAAFDGARVILPPLVYIALNSTEGQFVTPAAIGRQMRINPLLVFLSLTFGIWLWGPLGGVVAIPLLLWALVLTDSLPEPREPTTSSPEAES</sequence>
<keyword evidence="8" id="KW-1185">Reference proteome</keyword>
<dbReference type="RefSeq" id="WP_078573983.1">
    <property type="nucleotide sequence ID" value="NZ_JACIZB010000035.1"/>
</dbReference>
<dbReference type="Proteomes" id="UP000242224">
    <property type="component" value="Unassembled WGS sequence"/>
</dbReference>
<feature type="transmembrane region" description="Helical" evidence="6">
    <location>
        <begin position="59"/>
        <end position="80"/>
    </location>
</feature>
<evidence type="ECO:0000256" key="4">
    <source>
        <dbReference type="ARBA" id="ARBA00022989"/>
    </source>
</evidence>
<accession>A0ABX3MQI4</accession>
<dbReference type="Pfam" id="PF01594">
    <property type="entry name" value="AI-2E_transport"/>
    <property type="match status" value="1"/>
</dbReference>
<evidence type="ECO:0000256" key="2">
    <source>
        <dbReference type="ARBA" id="ARBA00009773"/>
    </source>
</evidence>
<dbReference type="InterPro" id="IPR002549">
    <property type="entry name" value="AI-2E-like"/>
</dbReference>
<name>A0ABX3MQI4_9RHOB</name>
<protein>
    <recommendedName>
        <fullName evidence="9">AI-2E family transporter</fullName>
    </recommendedName>
</protein>
<comment type="caution">
    <text evidence="7">The sequence shown here is derived from an EMBL/GenBank/DDBJ whole genome shotgun (WGS) entry which is preliminary data.</text>
</comment>
<dbReference type="PANTHER" id="PTHR21716:SF16">
    <property type="entry name" value="BLL1467 PROTEIN"/>
    <property type="match status" value="1"/>
</dbReference>
<evidence type="ECO:0008006" key="9">
    <source>
        <dbReference type="Google" id="ProtNLM"/>
    </source>
</evidence>
<comment type="similarity">
    <text evidence="2">Belongs to the autoinducer-2 exporter (AI-2E) (TC 2.A.86) family.</text>
</comment>
<keyword evidence="3 6" id="KW-0812">Transmembrane</keyword>
<keyword evidence="4 6" id="KW-1133">Transmembrane helix</keyword>
<evidence type="ECO:0000313" key="8">
    <source>
        <dbReference type="Proteomes" id="UP000242224"/>
    </source>
</evidence>
<feature type="transmembrane region" description="Helical" evidence="6">
    <location>
        <begin position="235"/>
        <end position="266"/>
    </location>
</feature>
<keyword evidence="5 6" id="KW-0472">Membrane</keyword>
<organism evidence="7 8">
    <name type="scientific">Thioclava marina</name>
    <dbReference type="NCBI Taxonomy" id="1915077"/>
    <lineage>
        <taxon>Bacteria</taxon>
        <taxon>Pseudomonadati</taxon>
        <taxon>Pseudomonadota</taxon>
        <taxon>Alphaproteobacteria</taxon>
        <taxon>Rhodobacterales</taxon>
        <taxon>Paracoccaceae</taxon>
        <taxon>Thioclava</taxon>
    </lineage>
</organism>
<evidence type="ECO:0000256" key="5">
    <source>
        <dbReference type="ARBA" id="ARBA00023136"/>
    </source>
</evidence>
<evidence type="ECO:0000313" key="7">
    <source>
        <dbReference type="EMBL" id="OOY13797.1"/>
    </source>
</evidence>
<dbReference type="EMBL" id="MPZS01000001">
    <property type="protein sequence ID" value="OOY13797.1"/>
    <property type="molecule type" value="Genomic_DNA"/>
</dbReference>
<reference evidence="7 8" key="1">
    <citation type="submission" date="2016-11" db="EMBL/GenBank/DDBJ databases">
        <title>A multilocus sequence analysis scheme for characterization of bacteria in the genus Thioclava.</title>
        <authorList>
            <person name="Liu Y."/>
            <person name="Shao Z."/>
        </authorList>
    </citation>
    <scope>NUCLEOTIDE SEQUENCE [LARGE SCALE GENOMIC DNA]</scope>
    <source>
        <strain evidence="7 8">11.10-0-13</strain>
    </source>
</reference>
<feature type="transmembrane region" description="Helical" evidence="6">
    <location>
        <begin position="7"/>
        <end position="24"/>
    </location>
</feature>
<evidence type="ECO:0000256" key="1">
    <source>
        <dbReference type="ARBA" id="ARBA00004141"/>
    </source>
</evidence>
<comment type="subcellular location">
    <subcellularLocation>
        <location evidence="1">Membrane</location>
        <topology evidence="1">Multi-pass membrane protein</topology>
    </subcellularLocation>
</comment>
<feature type="transmembrane region" description="Helical" evidence="6">
    <location>
        <begin position="147"/>
        <end position="168"/>
    </location>
</feature>
<evidence type="ECO:0000256" key="3">
    <source>
        <dbReference type="ARBA" id="ARBA00022692"/>
    </source>
</evidence>
<evidence type="ECO:0000256" key="6">
    <source>
        <dbReference type="SAM" id="Phobius"/>
    </source>
</evidence>
<proteinExistence type="inferred from homology"/>
<feature type="transmembrane region" description="Helical" evidence="6">
    <location>
        <begin position="206"/>
        <end position="229"/>
    </location>
</feature>